<name>W5TD91_9NOCA</name>
<organism evidence="2 3">
    <name type="scientific">Nocardia nova SH22a</name>
    <dbReference type="NCBI Taxonomy" id="1415166"/>
    <lineage>
        <taxon>Bacteria</taxon>
        <taxon>Bacillati</taxon>
        <taxon>Actinomycetota</taxon>
        <taxon>Actinomycetes</taxon>
        <taxon>Mycobacteriales</taxon>
        <taxon>Nocardiaceae</taxon>
        <taxon>Nocardia</taxon>
    </lineage>
</organism>
<dbReference type="AlphaFoldDB" id="W5TD91"/>
<dbReference type="eggNOG" id="COG3387">
    <property type="taxonomic scope" value="Bacteria"/>
</dbReference>
<protein>
    <submittedName>
        <fullName evidence="2">Uncharacterized protein</fullName>
    </submittedName>
</protein>
<dbReference type="PATRIC" id="fig|1415166.3.peg.2154"/>
<reference evidence="2 3" key="1">
    <citation type="journal article" date="2014" name="Appl. Environ. Microbiol.">
        <title>Insights into the Microbial Degradation of Rubber and Gutta-Percha by Analysis of the Complete Genome of Nocardia nova SH22a.</title>
        <authorList>
            <person name="Luo Q."/>
            <person name="Hiessl S."/>
            <person name="Poehlein A."/>
            <person name="Daniel R."/>
            <person name="Steinbuchel A."/>
        </authorList>
    </citation>
    <scope>NUCLEOTIDE SEQUENCE [LARGE SCALE GENOMIC DNA]</scope>
    <source>
        <strain evidence="2">SH22a</strain>
    </source>
</reference>
<accession>W5TD91</accession>
<feature type="region of interest" description="Disordered" evidence="1">
    <location>
        <begin position="93"/>
        <end position="116"/>
    </location>
</feature>
<gene>
    <name evidence="2" type="ORF">NONO_c21200</name>
</gene>
<dbReference type="Proteomes" id="UP000019150">
    <property type="component" value="Chromosome"/>
</dbReference>
<evidence type="ECO:0000256" key="1">
    <source>
        <dbReference type="SAM" id="MobiDB-lite"/>
    </source>
</evidence>
<keyword evidence="3" id="KW-1185">Reference proteome</keyword>
<feature type="region of interest" description="Disordered" evidence="1">
    <location>
        <begin position="1"/>
        <end position="25"/>
    </location>
</feature>
<sequence>MAPYSPIADHGIVGDTRTPAPVSASETVGWRRASRLDSPSVFGALLDHGRGGRCRVAVHLPEGRQVRYAFDEMLTFADPAGLFAEEIGRSGERPGNFPRAFTHPAPALDRLGDGTG</sequence>
<proteinExistence type="predicted"/>
<dbReference type="STRING" id="1415166.NONO_c21200"/>
<dbReference type="HOGENOM" id="CLU_2094295_0_0_11"/>
<evidence type="ECO:0000313" key="3">
    <source>
        <dbReference type="Proteomes" id="UP000019150"/>
    </source>
</evidence>
<dbReference type="EMBL" id="CP006850">
    <property type="protein sequence ID" value="AHH16918.1"/>
    <property type="molecule type" value="Genomic_DNA"/>
</dbReference>
<evidence type="ECO:0000313" key="2">
    <source>
        <dbReference type="EMBL" id="AHH16918.1"/>
    </source>
</evidence>
<dbReference type="KEGG" id="nno:NONO_c21200"/>